<dbReference type="InterPro" id="IPR050428">
    <property type="entry name" value="TCS_sensor_his_kinase"/>
</dbReference>
<dbReference type="InterPro" id="IPR004358">
    <property type="entry name" value="Sig_transdc_His_kin-like_C"/>
</dbReference>
<dbReference type="PROSITE" id="PS50885">
    <property type="entry name" value="HAMP"/>
    <property type="match status" value="1"/>
</dbReference>
<dbReference type="PANTHER" id="PTHR45436:SF5">
    <property type="entry name" value="SENSOR HISTIDINE KINASE TRCS"/>
    <property type="match status" value="1"/>
</dbReference>
<dbReference type="PANTHER" id="PTHR45436">
    <property type="entry name" value="SENSOR HISTIDINE KINASE YKOH"/>
    <property type="match status" value="1"/>
</dbReference>
<feature type="domain" description="Histidine kinase" evidence="12">
    <location>
        <begin position="263"/>
        <end position="472"/>
    </location>
</feature>
<keyword evidence="10 11" id="KW-0472">Membrane</keyword>
<dbReference type="GO" id="GO:0005524">
    <property type="term" value="F:ATP binding"/>
    <property type="evidence" value="ECO:0007669"/>
    <property type="project" value="UniProtKB-KW"/>
</dbReference>
<evidence type="ECO:0000256" key="9">
    <source>
        <dbReference type="ARBA" id="ARBA00023012"/>
    </source>
</evidence>
<dbReference type="PRINTS" id="PR00344">
    <property type="entry name" value="BCTRLSENSOR"/>
</dbReference>
<comment type="caution">
    <text evidence="14">The sequence shown here is derived from an EMBL/GenBank/DDBJ whole genome shotgun (WGS) entry which is preliminary data.</text>
</comment>
<dbReference type="SUPFAM" id="SSF158472">
    <property type="entry name" value="HAMP domain-like"/>
    <property type="match status" value="1"/>
</dbReference>
<dbReference type="CDD" id="cd06225">
    <property type="entry name" value="HAMP"/>
    <property type="match status" value="1"/>
</dbReference>
<gene>
    <name evidence="14" type="ORF">GCM10022236_41130</name>
</gene>
<keyword evidence="4" id="KW-0597">Phosphoprotein</keyword>
<dbReference type="SMART" id="SM00304">
    <property type="entry name" value="HAMP"/>
    <property type="match status" value="1"/>
</dbReference>
<evidence type="ECO:0000256" key="8">
    <source>
        <dbReference type="ARBA" id="ARBA00022989"/>
    </source>
</evidence>
<evidence type="ECO:0000313" key="14">
    <source>
        <dbReference type="EMBL" id="GAA3634337.1"/>
    </source>
</evidence>
<dbReference type="SMART" id="SM00387">
    <property type="entry name" value="HATPase_c"/>
    <property type="match status" value="1"/>
</dbReference>
<accession>A0ABP7AK18</accession>
<protein>
    <recommendedName>
        <fullName evidence="3">histidine kinase</fullName>
        <ecNumber evidence="3">2.7.13.3</ecNumber>
    </recommendedName>
</protein>
<dbReference type="InterPro" id="IPR036890">
    <property type="entry name" value="HATPase_C_sf"/>
</dbReference>
<feature type="domain" description="HAMP" evidence="13">
    <location>
        <begin position="202"/>
        <end position="255"/>
    </location>
</feature>
<dbReference type="Pfam" id="PF00672">
    <property type="entry name" value="HAMP"/>
    <property type="match status" value="1"/>
</dbReference>
<dbReference type="Pfam" id="PF00512">
    <property type="entry name" value="HisKA"/>
    <property type="match status" value="1"/>
</dbReference>
<keyword evidence="9" id="KW-0902">Two-component regulatory system</keyword>
<evidence type="ECO:0000256" key="7">
    <source>
        <dbReference type="ARBA" id="ARBA00022777"/>
    </source>
</evidence>
<evidence type="ECO:0000256" key="10">
    <source>
        <dbReference type="ARBA" id="ARBA00023136"/>
    </source>
</evidence>
<feature type="transmembrane region" description="Helical" evidence="11">
    <location>
        <begin position="31"/>
        <end position="53"/>
    </location>
</feature>
<keyword evidence="8 11" id="KW-1133">Transmembrane helix</keyword>
<comment type="catalytic activity">
    <reaction evidence="1">
        <text>ATP + protein L-histidine = ADP + protein N-phospho-L-histidine.</text>
        <dbReference type="EC" id="2.7.13.3"/>
    </reaction>
</comment>
<sequence length="499" mass="53399">MRDVSEARLMRSVWRRVAAIARQRGIRLRSVAAAVIVVSIALAAGGGALLYILQTNLETTARTAATTRAAEVGSMVRTEGVREGAAAIATESRSGQLVQILSAAGQVVGASSRVVATRPMSPQRPRPGQTSIAEEDLDHVGRGGDWMVVSTGVSADDTSYIVQVAVPIQVQRDTVQTVALFLLAASPALLVAVAVAVWILVGRALRAVERIRAAVAAIDDQRLGRRIAVPATHDEIAALAVTMNTMLDRLQTSQRAQRAFVSDASHELRSPLATLTTAAELASSADEATRTRLLVTIGGELARLRTLVDNLMTLARADAHDLLTVREDVDLDDLVDAEARRLRATSTLQVLVQLMPIRLTGDDPQRLAQALRNLVDNAERHARSAIRLTLRASGGRAVLWVDNDGDPVPVEDRDRVFERFVRLDESRSRDAGGSGLGLAIARTAIESHGGSLRAVDSDDGWCRFEIWLPIPRSAVGSGLAFSGSTYPPTVQDEPSTSGR</sequence>
<dbReference type="InterPro" id="IPR003660">
    <property type="entry name" value="HAMP_dom"/>
</dbReference>
<name>A0ABP7AK18_9ACTN</name>
<dbReference type="Gene3D" id="3.30.565.10">
    <property type="entry name" value="Histidine kinase-like ATPase, C-terminal domain"/>
    <property type="match status" value="1"/>
</dbReference>
<comment type="subcellular location">
    <subcellularLocation>
        <location evidence="2">Cell membrane</location>
    </subcellularLocation>
</comment>
<dbReference type="Proteomes" id="UP001501490">
    <property type="component" value="Unassembled WGS sequence"/>
</dbReference>
<evidence type="ECO:0000256" key="11">
    <source>
        <dbReference type="SAM" id="Phobius"/>
    </source>
</evidence>
<evidence type="ECO:0000313" key="15">
    <source>
        <dbReference type="Proteomes" id="UP001501490"/>
    </source>
</evidence>
<dbReference type="SUPFAM" id="SSF55874">
    <property type="entry name" value="ATPase domain of HSP90 chaperone/DNA topoisomerase II/histidine kinase"/>
    <property type="match status" value="1"/>
</dbReference>
<keyword evidence="6 11" id="KW-0812">Transmembrane</keyword>
<evidence type="ECO:0000256" key="4">
    <source>
        <dbReference type="ARBA" id="ARBA00022553"/>
    </source>
</evidence>
<evidence type="ECO:0000256" key="1">
    <source>
        <dbReference type="ARBA" id="ARBA00000085"/>
    </source>
</evidence>
<organism evidence="14 15">
    <name type="scientific">Microlunatus ginsengisoli</name>
    <dbReference type="NCBI Taxonomy" id="363863"/>
    <lineage>
        <taxon>Bacteria</taxon>
        <taxon>Bacillati</taxon>
        <taxon>Actinomycetota</taxon>
        <taxon>Actinomycetes</taxon>
        <taxon>Propionibacteriales</taxon>
        <taxon>Propionibacteriaceae</taxon>
        <taxon>Microlunatus</taxon>
    </lineage>
</organism>
<dbReference type="Gene3D" id="1.10.287.130">
    <property type="match status" value="1"/>
</dbReference>
<evidence type="ECO:0000256" key="6">
    <source>
        <dbReference type="ARBA" id="ARBA00022692"/>
    </source>
</evidence>
<dbReference type="InterPro" id="IPR005467">
    <property type="entry name" value="His_kinase_dom"/>
</dbReference>
<keyword evidence="14" id="KW-0547">Nucleotide-binding</keyword>
<evidence type="ECO:0000256" key="2">
    <source>
        <dbReference type="ARBA" id="ARBA00004236"/>
    </source>
</evidence>
<evidence type="ECO:0000256" key="5">
    <source>
        <dbReference type="ARBA" id="ARBA00022679"/>
    </source>
</evidence>
<keyword evidence="15" id="KW-1185">Reference proteome</keyword>
<keyword evidence="5" id="KW-0808">Transferase</keyword>
<dbReference type="InterPro" id="IPR003594">
    <property type="entry name" value="HATPase_dom"/>
</dbReference>
<evidence type="ECO:0000256" key="3">
    <source>
        <dbReference type="ARBA" id="ARBA00012438"/>
    </source>
</evidence>
<proteinExistence type="predicted"/>
<evidence type="ECO:0000259" key="13">
    <source>
        <dbReference type="PROSITE" id="PS50885"/>
    </source>
</evidence>
<reference evidence="15" key="1">
    <citation type="journal article" date="2019" name="Int. J. Syst. Evol. Microbiol.">
        <title>The Global Catalogue of Microorganisms (GCM) 10K type strain sequencing project: providing services to taxonomists for standard genome sequencing and annotation.</title>
        <authorList>
            <consortium name="The Broad Institute Genomics Platform"/>
            <consortium name="The Broad Institute Genome Sequencing Center for Infectious Disease"/>
            <person name="Wu L."/>
            <person name="Ma J."/>
        </authorList>
    </citation>
    <scope>NUCLEOTIDE SEQUENCE [LARGE SCALE GENOMIC DNA]</scope>
    <source>
        <strain evidence="15">JCM 16929</strain>
    </source>
</reference>
<dbReference type="Gene3D" id="6.10.340.10">
    <property type="match status" value="1"/>
</dbReference>
<dbReference type="InterPro" id="IPR003661">
    <property type="entry name" value="HisK_dim/P_dom"/>
</dbReference>
<dbReference type="CDD" id="cd00082">
    <property type="entry name" value="HisKA"/>
    <property type="match status" value="1"/>
</dbReference>
<dbReference type="PROSITE" id="PS50109">
    <property type="entry name" value="HIS_KIN"/>
    <property type="match status" value="1"/>
</dbReference>
<dbReference type="EMBL" id="BAABAB010000035">
    <property type="protein sequence ID" value="GAA3634337.1"/>
    <property type="molecule type" value="Genomic_DNA"/>
</dbReference>
<keyword evidence="14" id="KW-0067">ATP-binding</keyword>
<feature type="transmembrane region" description="Helical" evidence="11">
    <location>
        <begin position="178"/>
        <end position="201"/>
    </location>
</feature>
<dbReference type="InterPro" id="IPR036097">
    <property type="entry name" value="HisK_dim/P_sf"/>
</dbReference>
<keyword evidence="7" id="KW-0418">Kinase</keyword>
<dbReference type="EC" id="2.7.13.3" evidence="3"/>
<dbReference type="Pfam" id="PF02518">
    <property type="entry name" value="HATPase_c"/>
    <property type="match status" value="1"/>
</dbReference>
<dbReference type="SUPFAM" id="SSF47384">
    <property type="entry name" value="Homodimeric domain of signal transducing histidine kinase"/>
    <property type="match status" value="1"/>
</dbReference>
<evidence type="ECO:0000259" key="12">
    <source>
        <dbReference type="PROSITE" id="PS50109"/>
    </source>
</evidence>
<dbReference type="SMART" id="SM00388">
    <property type="entry name" value="HisKA"/>
    <property type="match status" value="1"/>
</dbReference>